<dbReference type="GO" id="GO:0005634">
    <property type="term" value="C:nucleus"/>
    <property type="evidence" value="ECO:0007669"/>
    <property type="project" value="UniProtKB-SubCell"/>
</dbReference>
<evidence type="ECO:0000313" key="16">
    <source>
        <dbReference type="Proteomes" id="UP001044222"/>
    </source>
</evidence>
<evidence type="ECO:0000256" key="11">
    <source>
        <dbReference type="PROSITE-ProRule" id="PRU00042"/>
    </source>
</evidence>
<dbReference type="FunFam" id="3.30.160.60:FF:000100">
    <property type="entry name" value="Zinc finger 45-like"/>
    <property type="match status" value="1"/>
</dbReference>
<evidence type="ECO:0000256" key="5">
    <source>
        <dbReference type="ARBA" id="ARBA00022771"/>
    </source>
</evidence>
<comment type="subcellular location">
    <subcellularLocation>
        <location evidence="1">Nucleus</location>
    </subcellularLocation>
</comment>
<dbReference type="PANTHER" id="PTHR14196:SF12">
    <property type="entry name" value="ZINC FINGER PROTEIN 208-LIKE"/>
    <property type="match status" value="1"/>
</dbReference>
<accession>A0A9D3M385</accession>
<dbReference type="InterPro" id="IPR013087">
    <property type="entry name" value="Znf_C2H2_type"/>
</dbReference>
<evidence type="ECO:0000256" key="8">
    <source>
        <dbReference type="ARBA" id="ARBA00023125"/>
    </source>
</evidence>
<evidence type="ECO:0000256" key="12">
    <source>
        <dbReference type="SAM" id="Coils"/>
    </source>
</evidence>
<organism evidence="15 16">
    <name type="scientific">Anguilla anguilla</name>
    <name type="common">European freshwater eel</name>
    <name type="synonym">Muraena anguilla</name>
    <dbReference type="NCBI Taxonomy" id="7936"/>
    <lineage>
        <taxon>Eukaryota</taxon>
        <taxon>Metazoa</taxon>
        <taxon>Chordata</taxon>
        <taxon>Craniata</taxon>
        <taxon>Vertebrata</taxon>
        <taxon>Euteleostomi</taxon>
        <taxon>Actinopterygii</taxon>
        <taxon>Neopterygii</taxon>
        <taxon>Teleostei</taxon>
        <taxon>Anguilliformes</taxon>
        <taxon>Anguillidae</taxon>
        <taxon>Anguilla</taxon>
    </lineage>
</organism>
<comment type="caution">
    <text evidence="15">The sequence shown here is derived from an EMBL/GenBank/DDBJ whole genome shotgun (WGS) entry which is preliminary data.</text>
</comment>
<keyword evidence="5 11" id="KW-0863">Zinc-finger</keyword>
<dbReference type="GO" id="GO:0000981">
    <property type="term" value="F:DNA-binding transcription factor activity, RNA polymerase II-specific"/>
    <property type="evidence" value="ECO:0007669"/>
    <property type="project" value="TreeGrafter"/>
</dbReference>
<sequence>MTNFLDIHAELASIMDILAKSAVAEISRLVDDGAALLRLEISRSHREIAVLKRNLQLKESELQTARRLQERFSQERERSPIAEKVLSQEWSFRLRRGEQTCVQEVDMPLQSSIMRNQHANMEKVRPEPVLIKEERLEDNSDPQPTPGGEEQVVQPTPAAVEHDNEPTPVEHGKKQEKEPIPVGDPEELSEQHRCEHGDMEFSGLEFVVKAEQEEEHVAQRLSPSGDERKAPQEGGTGEKRFSCVQCGKSFTTRFYLKIHRRIHTGERPFNCAQCGKSFYCTSHLTSHQRSHTGEKPYSCDECGNSYSHLNSLKLHYRVHADERELGSA</sequence>
<reference evidence="15" key="1">
    <citation type="submission" date="2021-01" db="EMBL/GenBank/DDBJ databases">
        <title>A chromosome-scale assembly of European eel, Anguilla anguilla.</title>
        <authorList>
            <person name="Henkel C."/>
            <person name="Jong-Raadsen S.A."/>
            <person name="Dufour S."/>
            <person name="Weltzien F.-A."/>
            <person name="Palstra A.P."/>
            <person name="Pelster B."/>
            <person name="Spaink H.P."/>
            <person name="Van Den Thillart G.E."/>
            <person name="Jansen H."/>
            <person name="Zahm M."/>
            <person name="Klopp C."/>
            <person name="Cedric C."/>
            <person name="Louis A."/>
            <person name="Berthelot C."/>
            <person name="Parey E."/>
            <person name="Roest Crollius H."/>
            <person name="Montfort J."/>
            <person name="Robinson-Rechavi M."/>
            <person name="Bucao C."/>
            <person name="Bouchez O."/>
            <person name="Gislard M."/>
            <person name="Lluch J."/>
            <person name="Milhes M."/>
            <person name="Lampietro C."/>
            <person name="Lopez Roques C."/>
            <person name="Donnadieu C."/>
            <person name="Braasch I."/>
            <person name="Desvignes T."/>
            <person name="Postlethwait J."/>
            <person name="Bobe J."/>
            <person name="Guiguen Y."/>
            <person name="Dirks R."/>
        </authorList>
    </citation>
    <scope>NUCLEOTIDE SEQUENCE</scope>
    <source>
        <strain evidence="15">Tag_6206</strain>
        <tissue evidence="15">Liver</tissue>
    </source>
</reference>
<comment type="similarity">
    <text evidence="2">Belongs to the krueppel C2H2-type zinc-finger protein family.</text>
</comment>
<dbReference type="PANTHER" id="PTHR14196">
    <property type="entry name" value="ODD-SKIPPED - RELATED"/>
    <property type="match status" value="1"/>
</dbReference>
<evidence type="ECO:0000256" key="2">
    <source>
        <dbReference type="ARBA" id="ARBA00006991"/>
    </source>
</evidence>
<keyword evidence="9" id="KW-0804">Transcription</keyword>
<keyword evidence="4" id="KW-0677">Repeat</keyword>
<dbReference type="PROSITE" id="PS50157">
    <property type="entry name" value="ZINC_FINGER_C2H2_2"/>
    <property type="match status" value="3"/>
</dbReference>
<feature type="compositionally biased region" description="Basic and acidic residues" evidence="13">
    <location>
        <begin position="120"/>
        <end position="138"/>
    </location>
</feature>
<name>A0A9D3M385_ANGAN</name>
<feature type="compositionally biased region" description="Basic and acidic residues" evidence="13">
    <location>
        <begin position="225"/>
        <end position="239"/>
    </location>
</feature>
<dbReference type="Pfam" id="PF00096">
    <property type="entry name" value="zf-C2H2"/>
    <property type="match status" value="2"/>
</dbReference>
<proteinExistence type="inferred from homology"/>
<feature type="compositionally biased region" description="Basic and acidic residues" evidence="13">
    <location>
        <begin position="160"/>
        <end position="179"/>
    </location>
</feature>
<dbReference type="AlphaFoldDB" id="A0A9D3M385"/>
<keyword evidence="7" id="KW-0805">Transcription regulation</keyword>
<keyword evidence="10" id="KW-0539">Nucleus</keyword>
<keyword evidence="12" id="KW-0175">Coiled coil</keyword>
<evidence type="ECO:0000256" key="13">
    <source>
        <dbReference type="SAM" id="MobiDB-lite"/>
    </source>
</evidence>
<dbReference type="GO" id="GO:0008270">
    <property type="term" value="F:zinc ion binding"/>
    <property type="evidence" value="ECO:0007669"/>
    <property type="project" value="UniProtKB-KW"/>
</dbReference>
<feature type="coiled-coil region" evidence="12">
    <location>
        <begin position="41"/>
        <end position="75"/>
    </location>
</feature>
<dbReference type="FunFam" id="3.30.160.60:FF:001506">
    <property type="entry name" value="Zinc finger protein"/>
    <property type="match status" value="1"/>
</dbReference>
<feature type="domain" description="C2H2-type" evidence="14">
    <location>
        <begin position="241"/>
        <end position="268"/>
    </location>
</feature>
<evidence type="ECO:0000256" key="1">
    <source>
        <dbReference type="ARBA" id="ARBA00004123"/>
    </source>
</evidence>
<gene>
    <name evidence="15" type="ORF">ANANG_G00169840</name>
</gene>
<evidence type="ECO:0000256" key="10">
    <source>
        <dbReference type="ARBA" id="ARBA00023242"/>
    </source>
</evidence>
<dbReference type="PROSITE" id="PS00028">
    <property type="entry name" value="ZINC_FINGER_C2H2_1"/>
    <property type="match status" value="3"/>
</dbReference>
<dbReference type="EMBL" id="JAFIRN010000009">
    <property type="protein sequence ID" value="KAG5841727.1"/>
    <property type="molecule type" value="Genomic_DNA"/>
</dbReference>
<dbReference type="SMART" id="SM00355">
    <property type="entry name" value="ZnF_C2H2"/>
    <property type="match status" value="3"/>
</dbReference>
<dbReference type="FunFam" id="3.30.160.60:FF:001480">
    <property type="entry name" value="Si:cabz01071911.3"/>
    <property type="match status" value="1"/>
</dbReference>
<evidence type="ECO:0000313" key="15">
    <source>
        <dbReference type="EMBL" id="KAG5841727.1"/>
    </source>
</evidence>
<evidence type="ECO:0000256" key="3">
    <source>
        <dbReference type="ARBA" id="ARBA00022723"/>
    </source>
</evidence>
<keyword evidence="6" id="KW-0862">Zinc</keyword>
<keyword evidence="8" id="KW-0238">DNA-binding</keyword>
<dbReference type="InterPro" id="IPR050717">
    <property type="entry name" value="C2H2-ZF_Transcription_Reg"/>
</dbReference>
<evidence type="ECO:0000259" key="14">
    <source>
        <dbReference type="PROSITE" id="PS50157"/>
    </source>
</evidence>
<feature type="region of interest" description="Disordered" evidence="13">
    <location>
        <begin position="213"/>
        <end position="239"/>
    </location>
</feature>
<protein>
    <recommendedName>
        <fullName evidence="14">C2H2-type domain-containing protein</fullName>
    </recommendedName>
</protein>
<evidence type="ECO:0000256" key="9">
    <source>
        <dbReference type="ARBA" id="ARBA00023163"/>
    </source>
</evidence>
<dbReference type="GO" id="GO:0000977">
    <property type="term" value="F:RNA polymerase II transcription regulatory region sequence-specific DNA binding"/>
    <property type="evidence" value="ECO:0007669"/>
    <property type="project" value="TreeGrafter"/>
</dbReference>
<dbReference type="Proteomes" id="UP001044222">
    <property type="component" value="Chromosome 9"/>
</dbReference>
<keyword evidence="3" id="KW-0479">Metal-binding</keyword>
<feature type="region of interest" description="Disordered" evidence="13">
    <location>
        <begin position="116"/>
        <end position="191"/>
    </location>
</feature>
<evidence type="ECO:0000256" key="4">
    <source>
        <dbReference type="ARBA" id="ARBA00022737"/>
    </source>
</evidence>
<dbReference type="Gene3D" id="3.30.160.60">
    <property type="entry name" value="Classic Zinc Finger"/>
    <property type="match status" value="3"/>
</dbReference>
<dbReference type="SUPFAM" id="SSF57667">
    <property type="entry name" value="beta-beta-alpha zinc fingers"/>
    <property type="match status" value="2"/>
</dbReference>
<evidence type="ECO:0000256" key="6">
    <source>
        <dbReference type="ARBA" id="ARBA00022833"/>
    </source>
</evidence>
<feature type="domain" description="C2H2-type" evidence="14">
    <location>
        <begin position="297"/>
        <end position="324"/>
    </location>
</feature>
<dbReference type="InterPro" id="IPR036236">
    <property type="entry name" value="Znf_C2H2_sf"/>
</dbReference>
<evidence type="ECO:0000256" key="7">
    <source>
        <dbReference type="ARBA" id="ARBA00023015"/>
    </source>
</evidence>
<feature type="domain" description="C2H2-type" evidence="14">
    <location>
        <begin position="269"/>
        <end position="296"/>
    </location>
</feature>
<keyword evidence="16" id="KW-1185">Reference proteome</keyword>